<keyword evidence="2" id="KW-1185">Reference proteome</keyword>
<dbReference type="RefSeq" id="WP_331702842.1">
    <property type="nucleotide sequence ID" value="NZ_JAZHBO010000001.1"/>
</dbReference>
<gene>
    <name evidence="1" type="ORF">V3390_00170</name>
</gene>
<proteinExistence type="predicted"/>
<evidence type="ECO:0000313" key="1">
    <source>
        <dbReference type="EMBL" id="MEF2154662.1"/>
    </source>
</evidence>
<sequence>MPPRSKVHQLPEDIRQSLEQRLIQSGFSDYQGLSDWLAEQGFEIARSSLHRFGQGFEERCAALKIATDQARAIVEASPDSEGAMGQALTRLVQEKIFSVLLDMEIDPEEVDISKLTRAIADLSRAAVSQQKHASEVRRAAREEMLAAQREELAKQVRNGGLSDSAAKVMREKILGIA</sequence>
<reference evidence="1 2" key="1">
    <citation type="submission" date="2024-01" db="EMBL/GenBank/DDBJ databases">
        <title>Novel species of the genus Luteimonas isolated from rivers.</title>
        <authorList>
            <person name="Lu H."/>
        </authorList>
    </citation>
    <scope>NUCLEOTIDE SEQUENCE [LARGE SCALE GENOMIC DNA]</scope>
    <source>
        <strain evidence="1 2">FXH3W</strain>
    </source>
</reference>
<evidence type="ECO:0000313" key="2">
    <source>
        <dbReference type="Proteomes" id="UP001356170"/>
    </source>
</evidence>
<comment type="caution">
    <text evidence="1">The sequence shown here is derived from an EMBL/GenBank/DDBJ whole genome shotgun (WGS) entry which is preliminary data.</text>
</comment>
<dbReference type="Pfam" id="PF11985">
    <property type="entry name" value="Phage_Mu_Gp27"/>
    <property type="match status" value="1"/>
</dbReference>
<dbReference type="EMBL" id="JAZHBO010000001">
    <property type="protein sequence ID" value="MEF2154662.1"/>
    <property type="molecule type" value="Genomic_DNA"/>
</dbReference>
<accession>A0ABU7UVP7</accession>
<organism evidence="1 2">
    <name type="scientific">Aquilutibacter rugosus</name>
    <dbReference type="NCBI Taxonomy" id="3115820"/>
    <lineage>
        <taxon>Bacteria</taxon>
        <taxon>Pseudomonadati</taxon>
        <taxon>Pseudomonadota</taxon>
        <taxon>Gammaproteobacteria</taxon>
        <taxon>Lysobacterales</taxon>
        <taxon>Lysobacteraceae</taxon>
        <taxon>Aquilutibacter</taxon>
    </lineage>
</organism>
<dbReference type="Proteomes" id="UP001356170">
    <property type="component" value="Unassembled WGS sequence"/>
</dbReference>
<dbReference type="InterPro" id="IPR021874">
    <property type="entry name" value="Phage_Mu_Gp27"/>
</dbReference>
<protein>
    <submittedName>
        <fullName evidence="1">DUF3486 family protein</fullName>
    </submittedName>
</protein>
<name>A0ABU7UVP7_9GAMM</name>